<dbReference type="InterPro" id="IPR016541">
    <property type="entry name" value="UCP008505"/>
</dbReference>
<organism evidence="1 2">
    <name type="scientific">Mycobacterium asiaticum</name>
    <dbReference type="NCBI Taxonomy" id="1790"/>
    <lineage>
        <taxon>Bacteria</taxon>
        <taxon>Bacillati</taxon>
        <taxon>Actinomycetota</taxon>
        <taxon>Actinomycetes</taxon>
        <taxon>Mycobacteriales</taxon>
        <taxon>Mycobacteriaceae</taxon>
        <taxon>Mycobacterium</taxon>
    </lineage>
</organism>
<dbReference type="AlphaFoldDB" id="A0A1A3NR79"/>
<name>A0A1A3NR79_MYCAS</name>
<dbReference type="OrthoDB" id="338425at2"/>
<evidence type="ECO:0000313" key="2">
    <source>
        <dbReference type="Proteomes" id="UP000093928"/>
    </source>
</evidence>
<evidence type="ECO:0000313" key="1">
    <source>
        <dbReference type="EMBL" id="OBK24401.1"/>
    </source>
</evidence>
<dbReference type="Gene3D" id="3.40.50.1010">
    <property type="entry name" value="5'-nuclease"/>
    <property type="match status" value="1"/>
</dbReference>
<reference evidence="1 2" key="1">
    <citation type="submission" date="2016-06" db="EMBL/GenBank/DDBJ databases">
        <authorList>
            <person name="Kjaerup R.B."/>
            <person name="Dalgaard T.S."/>
            <person name="Juul-Madsen H.R."/>
        </authorList>
    </citation>
    <scope>NUCLEOTIDE SEQUENCE [LARGE SCALE GENOMIC DNA]</scope>
    <source>
        <strain evidence="1 2">1165133.8</strain>
    </source>
</reference>
<dbReference type="RefSeq" id="WP_065145171.1">
    <property type="nucleotide sequence ID" value="NZ_LZLS01000156.1"/>
</dbReference>
<sequence>MYLVDSNVLIDAKNRYYAFDIAPGFWAWLEIAHAAGEVGSIEAVHEELIDGNDQLAEWAKANRSFFQPIDQDTTSHFPALTAWAVTRPYTQAALADFTGNNADYQLVAHARAHNHILVTHERSNLDSRRRVMIPDACAAIGATCLGPFEMMRRTGATLELRN</sequence>
<gene>
    <name evidence="1" type="ORF">A5634_03475</name>
</gene>
<dbReference type="Pfam" id="PF14367">
    <property type="entry name" value="DUF4411"/>
    <property type="match status" value="1"/>
</dbReference>
<accession>A0A1A3NR79</accession>
<dbReference type="EMBL" id="LZLS01000156">
    <property type="protein sequence ID" value="OBK24401.1"/>
    <property type="molecule type" value="Genomic_DNA"/>
</dbReference>
<dbReference type="Proteomes" id="UP000093928">
    <property type="component" value="Unassembled WGS sequence"/>
</dbReference>
<dbReference type="InterPro" id="IPR029060">
    <property type="entry name" value="PIN-like_dom_sf"/>
</dbReference>
<protein>
    <submittedName>
        <fullName evidence="1">Uncharacterized protein</fullName>
    </submittedName>
</protein>
<comment type="caution">
    <text evidence="1">The sequence shown here is derived from an EMBL/GenBank/DDBJ whole genome shotgun (WGS) entry which is preliminary data.</text>
</comment>
<proteinExistence type="predicted"/>
<dbReference type="SUPFAM" id="SSF88723">
    <property type="entry name" value="PIN domain-like"/>
    <property type="match status" value="1"/>
</dbReference>